<gene>
    <name evidence="1" type="ORF">LY71_11043</name>
</gene>
<dbReference type="AlphaFoldDB" id="A0A2T0TR77"/>
<reference evidence="1 2" key="1">
    <citation type="submission" date="2018-03" db="EMBL/GenBank/DDBJ databases">
        <title>Genomic Encyclopedia of Archaeal and Bacterial Type Strains, Phase II (KMG-II): from individual species to whole genera.</title>
        <authorList>
            <person name="Goeker M."/>
        </authorList>
    </citation>
    <scope>NUCLEOTIDE SEQUENCE [LARGE SCALE GENOMIC DNA]</scope>
    <source>
        <strain evidence="1 2">DSM 45416</strain>
    </source>
</reference>
<dbReference type="EMBL" id="PVTG01000010">
    <property type="protein sequence ID" value="PRY48157.1"/>
    <property type="molecule type" value="Genomic_DNA"/>
</dbReference>
<evidence type="ECO:0000313" key="1">
    <source>
        <dbReference type="EMBL" id="PRY48157.1"/>
    </source>
</evidence>
<name>A0A2T0TR77_9ACTN</name>
<proteinExistence type="predicted"/>
<organism evidence="1 2">
    <name type="scientific">Geodermatophilus tzadiensis</name>
    <dbReference type="NCBI Taxonomy" id="1137988"/>
    <lineage>
        <taxon>Bacteria</taxon>
        <taxon>Bacillati</taxon>
        <taxon>Actinomycetota</taxon>
        <taxon>Actinomycetes</taxon>
        <taxon>Geodermatophilales</taxon>
        <taxon>Geodermatophilaceae</taxon>
        <taxon>Geodermatophilus</taxon>
    </lineage>
</organism>
<dbReference type="Proteomes" id="UP000239210">
    <property type="component" value="Unassembled WGS sequence"/>
</dbReference>
<evidence type="ECO:0000313" key="2">
    <source>
        <dbReference type="Proteomes" id="UP000239210"/>
    </source>
</evidence>
<accession>A0A2T0TR77</accession>
<keyword evidence="2" id="KW-1185">Reference proteome</keyword>
<protein>
    <submittedName>
        <fullName evidence="1">Uncharacterized protein</fullName>
    </submittedName>
</protein>
<sequence>MVIRMVRGRTARPDVASGAAPVAVRGVDLAAPRWDVAAEAVSGTWGTGIRRLPVDLPPDRDALGPVALMPGGRR</sequence>
<comment type="caution">
    <text evidence="1">The sequence shown here is derived from an EMBL/GenBank/DDBJ whole genome shotgun (WGS) entry which is preliminary data.</text>
</comment>